<comment type="caution">
    <text evidence="2">The sequence shown here is derived from an EMBL/GenBank/DDBJ whole genome shotgun (WGS) entry which is preliminary data.</text>
</comment>
<evidence type="ECO:0000256" key="1">
    <source>
        <dbReference type="SAM" id="SignalP"/>
    </source>
</evidence>
<dbReference type="SUPFAM" id="SSF52266">
    <property type="entry name" value="SGNH hydrolase"/>
    <property type="match status" value="1"/>
</dbReference>
<evidence type="ECO:0008006" key="4">
    <source>
        <dbReference type="Google" id="ProtNLM"/>
    </source>
</evidence>
<dbReference type="Gene3D" id="3.40.50.1110">
    <property type="entry name" value="SGNH hydrolase"/>
    <property type="match status" value="1"/>
</dbReference>
<dbReference type="Proteomes" id="UP000560000">
    <property type="component" value="Unassembled WGS sequence"/>
</dbReference>
<protein>
    <recommendedName>
        <fullName evidence="4">Glycosyl transferase family 1</fullName>
    </recommendedName>
</protein>
<name>A0A841KI83_9GAMM</name>
<feature type="chain" id="PRO_5032735602" description="Glycosyl transferase family 1" evidence="1">
    <location>
        <begin position="39"/>
        <end position="312"/>
    </location>
</feature>
<accession>A0A841KI83</accession>
<dbReference type="GO" id="GO:0016788">
    <property type="term" value="F:hydrolase activity, acting on ester bonds"/>
    <property type="evidence" value="ECO:0007669"/>
    <property type="project" value="UniProtKB-ARBA"/>
</dbReference>
<dbReference type="AlphaFoldDB" id="A0A841KI83"/>
<keyword evidence="1" id="KW-0732">Signal</keyword>
<evidence type="ECO:0000313" key="2">
    <source>
        <dbReference type="EMBL" id="MBB6183469.1"/>
    </source>
</evidence>
<feature type="signal peptide" evidence="1">
    <location>
        <begin position="1"/>
        <end position="38"/>
    </location>
</feature>
<dbReference type="EMBL" id="JACHET010000001">
    <property type="protein sequence ID" value="MBB6183469.1"/>
    <property type="molecule type" value="Genomic_DNA"/>
</dbReference>
<proteinExistence type="predicted"/>
<dbReference type="RefSeq" id="WP_200877539.1">
    <property type="nucleotide sequence ID" value="NZ_JACHET010000001.1"/>
</dbReference>
<sequence>MRSILFPARIHSRPRRERMMACVLLMLALMSLAAVANAAQDAPQRILFIGNSFTYGAHSPVWRYRADTVHDLNGDGVGGVPALFKLFTEEAGLHYDVSLETDAGQTLKFHFEHRADRFDRAWDHVVMQEYSTLSPTQPGDPRNFQRYADKLAALFHARNPKVDIRLLATWSRPDQTYRKGGHWHGQPIQAMGRDLYAAYRQVADGNPAIDGVIPLGLAFNRAIAMGVADPNPYDGIAFGQIDLWAYDHYHASTYGYYLEALMDFGAITGKDPRMLGRDEKAARELGISPDQAHALQTVAQRQLHLEALRNPK</sequence>
<dbReference type="InterPro" id="IPR036514">
    <property type="entry name" value="SGNH_hydro_sf"/>
</dbReference>
<organism evidence="2 3">
    <name type="scientific">Oleiagrimonas soli</name>
    <dbReference type="NCBI Taxonomy" id="1543381"/>
    <lineage>
        <taxon>Bacteria</taxon>
        <taxon>Pseudomonadati</taxon>
        <taxon>Pseudomonadota</taxon>
        <taxon>Gammaproteobacteria</taxon>
        <taxon>Lysobacterales</taxon>
        <taxon>Rhodanobacteraceae</taxon>
        <taxon>Oleiagrimonas</taxon>
    </lineage>
</organism>
<reference evidence="2 3" key="1">
    <citation type="submission" date="2020-08" db="EMBL/GenBank/DDBJ databases">
        <title>Genomic Encyclopedia of Type Strains, Phase IV (KMG-IV): sequencing the most valuable type-strain genomes for metagenomic binning, comparative biology and taxonomic classification.</title>
        <authorList>
            <person name="Goeker M."/>
        </authorList>
    </citation>
    <scope>NUCLEOTIDE SEQUENCE [LARGE SCALE GENOMIC DNA]</scope>
    <source>
        <strain evidence="2 3">DSM 107085</strain>
    </source>
</reference>
<evidence type="ECO:0000313" key="3">
    <source>
        <dbReference type="Proteomes" id="UP000560000"/>
    </source>
</evidence>
<gene>
    <name evidence="2" type="ORF">HNQ86_000814</name>
</gene>